<dbReference type="Proteomes" id="UP000722791">
    <property type="component" value="Unassembled WGS sequence"/>
</dbReference>
<dbReference type="SMART" id="SM00667">
    <property type="entry name" value="LisH"/>
    <property type="match status" value="1"/>
</dbReference>
<reference evidence="4" key="1">
    <citation type="journal article" date="2021" name="Proc. Natl. Acad. Sci. U.S.A.">
        <title>Three genomes in the algal genus Volvox reveal the fate of a haploid sex-determining region after a transition to homothallism.</title>
        <authorList>
            <person name="Yamamoto K."/>
            <person name="Hamaji T."/>
            <person name="Kawai-Toyooka H."/>
            <person name="Matsuzaki R."/>
            <person name="Takahashi F."/>
            <person name="Nishimura Y."/>
            <person name="Kawachi M."/>
            <person name="Noguchi H."/>
            <person name="Minakuchi Y."/>
            <person name="Umen J.G."/>
            <person name="Toyoda A."/>
            <person name="Nozaki H."/>
        </authorList>
    </citation>
    <scope>NUCLEOTIDE SEQUENCE</scope>
    <source>
        <strain evidence="4">NIES-3785</strain>
        <strain evidence="3">NIES-3786</strain>
    </source>
</reference>
<dbReference type="InterPro" id="IPR006594">
    <property type="entry name" value="LisH"/>
</dbReference>
<organism evidence="4 5">
    <name type="scientific">Volvox reticuliferus</name>
    <dbReference type="NCBI Taxonomy" id="1737510"/>
    <lineage>
        <taxon>Eukaryota</taxon>
        <taxon>Viridiplantae</taxon>
        <taxon>Chlorophyta</taxon>
        <taxon>core chlorophytes</taxon>
        <taxon>Chlorophyceae</taxon>
        <taxon>CS clade</taxon>
        <taxon>Chlamydomonadales</taxon>
        <taxon>Volvocaceae</taxon>
        <taxon>Volvox</taxon>
    </lineage>
</organism>
<dbReference type="EMBL" id="BNCQ01000002">
    <property type="protein sequence ID" value="GIL95707.1"/>
    <property type="molecule type" value="Genomic_DNA"/>
</dbReference>
<comment type="caution">
    <text evidence="4">The sequence shown here is derived from an EMBL/GenBank/DDBJ whole genome shotgun (WGS) entry which is preliminary data.</text>
</comment>
<dbReference type="PANTHER" id="PTHR12864">
    <property type="entry name" value="RAN BINDING PROTEIN 9-RELATED"/>
    <property type="match status" value="1"/>
</dbReference>
<evidence type="ECO:0000313" key="5">
    <source>
        <dbReference type="Proteomes" id="UP000722791"/>
    </source>
</evidence>
<dbReference type="InterPro" id="IPR006595">
    <property type="entry name" value="CTLH_C"/>
</dbReference>
<dbReference type="Proteomes" id="UP000747110">
    <property type="component" value="Unassembled WGS sequence"/>
</dbReference>
<name>A0A8J4DB89_9CHLO</name>
<evidence type="ECO:0000313" key="4">
    <source>
        <dbReference type="EMBL" id="GIL95707.1"/>
    </source>
</evidence>
<dbReference type="Pfam" id="PF10607">
    <property type="entry name" value="CTLH"/>
    <property type="match status" value="1"/>
</dbReference>
<dbReference type="InterPro" id="IPR024964">
    <property type="entry name" value="CTLH/CRA"/>
</dbReference>
<dbReference type="OrthoDB" id="2415936at2759"/>
<feature type="region of interest" description="Disordered" evidence="1">
    <location>
        <begin position="456"/>
        <end position="539"/>
    </location>
</feature>
<accession>A0A8J4DB89</accession>
<evidence type="ECO:0000313" key="3">
    <source>
        <dbReference type="EMBL" id="GIL87409.1"/>
    </source>
</evidence>
<sequence>MGRGEAGIKKSIPLDAWEQKLAAVKIPKSDLNKLIMNFLVTEGYVEAARVFEKESGTAPGVNLDAITDRMEVRRALQGGDVEAAMERVNDLDPEILESQPKLFFHLQQQRLIEFIRAGSVESALDFAQQNLAPLAEENAEFLEELERTVALLAFEDSKSSPVGDLMDVAQRQKTASELNAAILQSQAQEREPRLPLLLKLLLWAQAQLDERAIYPRINDLATAQLVPPTKAEAGPVGREEQRGPFAAPPRQGRFDDEGEVIELSIPAPKLDIPHDMKQKNAERSIADTTRAYLRDIRMYLQLVHGGDRDPVKCLLVGNTLGGVAKTWYDQWTLARQTYTFEELATALLARFAPEVQPLSVEARNTLASGSYRMRHDETVPAYQSRFEALITPIGNLTEDERIFWFQRGLSEVLAKKCATDLAGKDFESYGDLVRFTQGVEKRLLAGQRVHAMRAQGPTLDAVANDQGTEMERRTPTAAVTTVRTDRGHGVRGASGSGHPRGSAGAGQSSDPARGKRKGGTPTAAVMHEAKNETKRQRTNDGWLKKWECTQSEFKRRRRMKVCQRCAEEHPTRDCPLLPRLAQQPK</sequence>
<dbReference type="SMART" id="SM00668">
    <property type="entry name" value="CTLH"/>
    <property type="match status" value="1"/>
</dbReference>
<dbReference type="AlphaFoldDB" id="A0A8J4DB89"/>
<keyword evidence="6" id="KW-1185">Reference proteome</keyword>
<protein>
    <recommendedName>
        <fullName evidence="2">CTLH domain-containing protein</fullName>
    </recommendedName>
</protein>
<feature type="domain" description="CTLH" evidence="2">
    <location>
        <begin position="65"/>
        <end position="122"/>
    </location>
</feature>
<feature type="compositionally biased region" description="Basic and acidic residues" evidence="1">
    <location>
        <begin position="527"/>
        <end position="539"/>
    </location>
</feature>
<evidence type="ECO:0000313" key="6">
    <source>
        <dbReference type="Proteomes" id="UP000747110"/>
    </source>
</evidence>
<dbReference type="SMART" id="SM00757">
    <property type="entry name" value="CRA"/>
    <property type="match status" value="1"/>
</dbReference>
<evidence type="ECO:0000259" key="2">
    <source>
        <dbReference type="PROSITE" id="PS50897"/>
    </source>
</evidence>
<dbReference type="EMBL" id="BNCP01000039">
    <property type="protein sequence ID" value="GIL87409.1"/>
    <property type="molecule type" value="Genomic_DNA"/>
</dbReference>
<dbReference type="InterPro" id="IPR050618">
    <property type="entry name" value="Ubq-SigPath_Reg"/>
</dbReference>
<dbReference type="PROSITE" id="PS50897">
    <property type="entry name" value="CTLH"/>
    <property type="match status" value="1"/>
</dbReference>
<proteinExistence type="predicted"/>
<evidence type="ECO:0000256" key="1">
    <source>
        <dbReference type="SAM" id="MobiDB-lite"/>
    </source>
</evidence>
<feature type="region of interest" description="Disordered" evidence="1">
    <location>
        <begin position="231"/>
        <end position="253"/>
    </location>
</feature>
<dbReference type="Pfam" id="PF08513">
    <property type="entry name" value="LisH"/>
    <property type="match status" value="1"/>
</dbReference>
<dbReference type="InterPro" id="IPR013144">
    <property type="entry name" value="CRA_dom"/>
</dbReference>
<dbReference type="PROSITE" id="PS50896">
    <property type="entry name" value="LISH"/>
    <property type="match status" value="1"/>
</dbReference>
<gene>
    <name evidence="3" type="ORF">Vretifemale_15527</name>
    <name evidence="4" type="ORF">Vretimale_1677</name>
</gene>